<evidence type="ECO:0000313" key="2">
    <source>
        <dbReference type="EMBL" id="EUD63905.1"/>
    </source>
</evidence>
<keyword evidence="3" id="KW-1185">Reference proteome</keyword>
<proteinExistence type="predicted"/>
<dbReference type="VEuPathDB" id="PlasmoDB:C922_05713"/>
<dbReference type="EMBL" id="KI965606">
    <property type="protein sequence ID" value="EUD63905.1"/>
    <property type="molecule type" value="Genomic_DNA"/>
</dbReference>
<evidence type="ECO:0000259" key="1">
    <source>
        <dbReference type="Pfam" id="PF09687"/>
    </source>
</evidence>
<organism evidence="2 3">
    <name type="scientific">Plasmodium inui San Antonio 1</name>
    <dbReference type="NCBI Taxonomy" id="1237626"/>
    <lineage>
        <taxon>Eukaryota</taxon>
        <taxon>Sar</taxon>
        <taxon>Alveolata</taxon>
        <taxon>Apicomplexa</taxon>
        <taxon>Aconoidasida</taxon>
        <taxon>Haemosporida</taxon>
        <taxon>Plasmodiidae</taxon>
        <taxon>Plasmodium</taxon>
        <taxon>Plasmodium (Plasmodium)</taxon>
    </lineage>
</organism>
<dbReference type="InterPro" id="IPR019111">
    <property type="entry name" value="PRESA_N"/>
</dbReference>
<feature type="domain" description="Plasmodium RESA N-terminal" evidence="1">
    <location>
        <begin position="49"/>
        <end position="168"/>
    </location>
</feature>
<evidence type="ECO:0000313" key="3">
    <source>
        <dbReference type="Proteomes" id="UP000030640"/>
    </source>
</evidence>
<dbReference type="Pfam" id="PF09687">
    <property type="entry name" value="PRESAN"/>
    <property type="match status" value="1"/>
</dbReference>
<protein>
    <recommendedName>
        <fullName evidence="1">Plasmodium RESA N-terminal domain-containing protein</fullName>
    </recommendedName>
</protein>
<dbReference type="InterPro" id="IPR044885">
    <property type="entry name" value="PRESA_N_sf"/>
</dbReference>
<dbReference type="RefSeq" id="XP_008819506.1">
    <property type="nucleotide sequence ID" value="XM_008821284.1"/>
</dbReference>
<dbReference type="OrthoDB" id="376477at2759"/>
<sequence length="184" mass="21730">MDLGENEEQDGLDADENVEEKYQGENGFFNIYFPKFETGETVFSDEGQEQDMDPLLNDLDQLARPHEMIGLCRRAYDSEVQEISRMQIALMEYFEKWKKQNRVKEKHAFSLWSDVKKMISEILEDEERQYNKLFRGLIIRNDLTKRDYVNFLGNFRRELAVLRQTLENFAKKKIGKGMIPGGNN</sequence>
<reference evidence="2 3" key="1">
    <citation type="submission" date="2013-02" db="EMBL/GenBank/DDBJ databases">
        <title>The Genome Sequence of Plasmodium inui San Antonio 1.</title>
        <authorList>
            <consortium name="The Broad Institute Genome Sequencing Platform"/>
            <consortium name="The Broad Institute Genome Sequencing Center for Infectious Disease"/>
            <person name="Neafsey D."/>
            <person name="Cheeseman I."/>
            <person name="Volkman S."/>
            <person name="Adams J."/>
            <person name="Walker B."/>
            <person name="Young S.K."/>
            <person name="Zeng Q."/>
            <person name="Gargeya S."/>
            <person name="Fitzgerald M."/>
            <person name="Haas B."/>
            <person name="Abouelleil A."/>
            <person name="Alvarado L."/>
            <person name="Arachchi H.M."/>
            <person name="Berlin A.M."/>
            <person name="Chapman S.B."/>
            <person name="Dewar J."/>
            <person name="Goldberg J."/>
            <person name="Griggs A."/>
            <person name="Gujja S."/>
            <person name="Hansen M."/>
            <person name="Howarth C."/>
            <person name="Imamovic A."/>
            <person name="Larimer J."/>
            <person name="McCowan C."/>
            <person name="Murphy C."/>
            <person name="Neiman D."/>
            <person name="Pearson M."/>
            <person name="Priest M."/>
            <person name="Roberts A."/>
            <person name="Saif S."/>
            <person name="Shea T."/>
            <person name="Sisk P."/>
            <person name="Sykes S."/>
            <person name="Wortman J."/>
            <person name="Nusbaum C."/>
            <person name="Birren B."/>
        </authorList>
    </citation>
    <scope>NUCLEOTIDE SEQUENCE [LARGE SCALE GENOMIC DNA]</scope>
    <source>
        <strain evidence="2 3">San Antonio 1</strain>
    </source>
</reference>
<name>W6ZXB8_9APIC</name>
<accession>W6ZXB8</accession>
<dbReference type="GeneID" id="20040987"/>
<dbReference type="AlphaFoldDB" id="W6ZXB8"/>
<dbReference type="Gene3D" id="6.10.280.180">
    <property type="entry name" value="Plasmodium RESA, N-terminal helical domain"/>
    <property type="match status" value="1"/>
</dbReference>
<dbReference type="Proteomes" id="UP000030640">
    <property type="component" value="Unassembled WGS sequence"/>
</dbReference>
<gene>
    <name evidence="2" type="ORF">C922_05713</name>
</gene>